<evidence type="ECO:0000256" key="1">
    <source>
        <dbReference type="ARBA" id="ARBA00022612"/>
    </source>
</evidence>
<dbReference type="RefSeq" id="WP_127785763.1">
    <property type="nucleotide sequence ID" value="NZ_SACL01000001.1"/>
</dbReference>
<keyword evidence="2 5" id="KW-0645">Protease</keyword>
<keyword evidence="3" id="KW-0378">Hydrolase</keyword>
<sequence length="221" mass="23808">MERSIFGLREVKLASEGADMTFSGYGAVFGNIDSYGDVIEPGAFGATLAEAKASGDWPAMLLQHGGLTAEDNTPIGIWTDLAEDGIGLKVTGKLADTPRGREIYTLLKMEPRPAIKGMSIGYRAAAYEQRTKPEDPRRRLTKLDLFEVSIVTFPANRKANITDVKSGLTERDAERALRDAGFSRSEAKAVIASGFKALPQRDAGEAGTKAALERLLTTLKS</sequence>
<accession>A0A437MN70</accession>
<dbReference type="Proteomes" id="UP000282957">
    <property type="component" value="Unassembled WGS sequence"/>
</dbReference>
<name>A0A437MN70_9PROT</name>
<evidence type="ECO:0000313" key="5">
    <source>
        <dbReference type="EMBL" id="RVT99091.1"/>
    </source>
</evidence>
<gene>
    <name evidence="5" type="ORF">EOD42_03010</name>
</gene>
<feature type="domain" description="Prohead serine protease" evidence="4">
    <location>
        <begin position="16"/>
        <end position="165"/>
    </location>
</feature>
<evidence type="ECO:0000256" key="2">
    <source>
        <dbReference type="ARBA" id="ARBA00022670"/>
    </source>
</evidence>
<dbReference type="NCBIfam" id="TIGR01543">
    <property type="entry name" value="proheadase_HK97"/>
    <property type="match status" value="1"/>
</dbReference>
<keyword evidence="1" id="KW-1188">Viral release from host cell</keyword>
<dbReference type="GO" id="GO:0008233">
    <property type="term" value="F:peptidase activity"/>
    <property type="evidence" value="ECO:0007669"/>
    <property type="project" value="UniProtKB-KW"/>
</dbReference>
<organism evidence="5 6">
    <name type="scientific">Rhodovarius crocodyli</name>
    <dbReference type="NCBI Taxonomy" id="1979269"/>
    <lineage>
        <taxon>Bacteria</taxon>
        <taxon>Pseudomonadati</taxon>
        <taxon>Pseudomonadota</taxon>
        <taxon>Alphaproteobacteria</taxon>
        <taxon>Acetobacterales</taxon>
        <taxon>Roseomonadaceae</taxon>
        <taxon>Rhodovarius</taxon>
    </lineage>
</organism>
<reference evidence="5 6" key="1">
    <citation type="submission" date="2019-01" db="EMBL/GenBank/DDBJ databases">
        <authorList>
            <person name="Chen W.-M."/>
        </authorList>
    </citation>
    <scope>NUCLEOTIDE SEQUENCE [LARGE SCALE GENOMIC DNA]</scope>
    <source>
        <strain evidence="5 6">CCP-6</strain>
    </source>
</reference>
<protein>
    <submittedName>
        <fullName evidence="5">HK97 family phage prohead protease</fullName>
    </submittedName>
</protein>
<dbReference type="Pfam" id="PF04586">
    <property type="entry name" value="Peptidase_S78"/>
    <property type="match status" value="1"/>
</dbReference>
<dbReference type="AlphaFoldDB" id="A0A437MN70"/>
<evidence type="ECO:0000259" key="4">
    <source>
        <dbReference type="Pfam" id="PF04586"/>
    </source>
</evidence>
<dbReference type="InterPro" id="IPR006433">
    <property type="entry name" value="Prohead_protease"/>
</dbReference>
<evidence type="ECO:0000313" key="6">
    <source>
        <dbReference type="Proteomes" id="UP000282957"/>
    </source>
</evidence>
<evidence type="ECO:0000256" key="3">
    <source>
        <dbReference type="ARBA" id="ARBA00022801"/>
    </source>
</evidence>
<dbReference type="InterPro" id="IPR054613">
    <property type="entry name" value="Peptidase_S78_dom"/>
</dbReference>
<dbReference type="GO" id="GO:0006508">
    <property type="term" value="P:proteolysis"/>
    <property type="evidence" value="ECO:0007669"/>
    <property type="project" value="UniProtKB-KW"/>
</dbReference>
<comment type="caution">
    <text evidence="5">The sequence shown here is derived from an EMBL/GenBank/DDBJ whole genome shotgun (WGS) entry which is preliminary data.</text>
</comment>
<dbReference type="EMBL" id="SACL01000001">
    <property type="protein sequence ID" value="RVT99091.1"/>
    <property type="molecule type" value="Genomic_DNA"/>
</dbReference>
<keyword evidence="6" id="KW-1185">Reference proteome</keyword>
<dbReference type="OrthoDB" id="9804926at2"/>
<proteinExistence type="predicted"/>